<gene>
    <name evidence="1" type="ORF">A3196_14655</name>
</gene>
<reference evidence="1 2" key="1">
    <citation type="submission" date="2016-03" db="EMBL/GenBank/DDBJ databases">
        <title>Chemosynthetic sulphur-oxidizing symbionts of marine invertebrate animals are capable of nitrogen fixation.</title>
        <authorList>
            <person name="Petersen J.M."/>
            <person name="Kemper A."/>
            <person name="Gruber-Vodicka H."/>
            <person name="Cardini U."/>
            <person name="Geest Mvander."/>
            <person name="Kleiner M."/>
            <person name="Bulgheresi S."/>
            <person name="Fussmann M."/>
            <person name="Herbold C."/>
            <person name="Seah B.K.B."/>
            <person name="Antony C.Paul."/>
            <person name="Liu D."/>
            <person name="Belitz A."/>
            <person name="Weber M."/>
        </authorList>
    </citation>
    <scope>NUCLEOTIDE SEQUENCE [LARGE SCALE GENOMIC DNA]</scope>
    <source>
        <strain evidence="1">G_D</strain>
    </source>
</reference>
<evidence type="ECO:0000313" key="1">
    <source>
        <dbReference type="EMBL" id="ODB97887.1"/>
    </source>
</evidence>
<proteinExistence type="predicted"/>
<sequence length="251" mass="28233">MSEPDQSTTESISAELRIGSENIRFSVEITNEPVHIHDLLPFFQRITDKVIEIGIKEAERQGKCISCKKGCGACCSQLVPVSRAEGYRLLNLIESMPADRQQVIRERFAHNINALKEAGILQMMEQAVNNNDRKQLREVGVNYFKLNLPCPFLEDQSCSIHRDRPLSCREFLVTSDPVHCADTNPETVESLSLPKRISPIIYKMSRDLNEAGRGYLPLIQVLDSAEALSSHQASEPAIDLIKQFLQNLTQA</sequence>
<dbReference type="STRING" id="1818881.A3196_14655"/>
<dbReference type="Proteomes" id="UP000094849">
    <property type="component" value="Unassembled WGS sequence"/>
</dbReference>
<dbReference type="EMBL" id="LVJZ01000003">
    <property type="protein sequence ID" value="ODB97887.1"/>
    <property type="molecule type" value="Genomic_DNA"/>
</dbReference>
<dbReference type="Pfam" id="PF03692">
    <property type="entry name" value="CxxCxxCC"/>
    <property type="match status" value="1"/>
</dbReference>
<dbReference type="InterPro" id="IPR005358">
    <property type="entry name" value="Puta_zinc/iron-chelating_dom"/>
</dbReference>
<protein>
    <submittedName>
        <fullName evidence="1">Uncharacterized protein</fullName>
    </submittedName>
</protein>
<evidence type="ECO:0000313" key="2">
    <source>
        <dbReference type="Proteomes" id="UP000094849"/>
    </source>
</evidence>
<name>A0A1E2USZ1_9GAMM</name>
<organism evidence="1 2">
    <name type="scientific">Candidatus Thiodiazotropha endoloripes</name>
    <dbReference type="NCBI Taxonomy" id="1818881"/>
    <lineage>
        <taxon>Bacteria</taxon>
        <taxon>Pseudomonadati</taxon>
        <taxon>Pseudomonadota</taxon>
        <taxon>Gammaproteobacteria</taxon>
        <taxon>Chromatiales</taxon>
        <taxon>Sedimenticolaceae</taxon>
        <taxon>Candidatus Thiodiazotropha</taxon>
    </lineage>
</organism>
<keyword evidence="2" id="KW-1185">Reference proteome</keyword>
<dbReference type="AlphaFoldDB" id="A0A1E2USZ1"/>
<comment type="caution">
    <text evidence="1">The sequence shown here is derived from an EMBL/GenBank/DDBJ whole genome shotgun (WGS) entry which is preliminary data.</text>
</comment>
<dbReference type="RefSeq" id="WP_069024657.1">
    <property type="nucleotide sequence ID" value="NZ_LVJZ01000003.1"/>
</dbReference>
<accession>A0A1E2USZ1</accession>